<reference evidence="2" key="1">
    <citation type="journal article" date="2019" name="Int. J. Syst. Evol. Microbiol.">
        <title>The Global Catalogue of Microorganisms (GCM) 10K type strain sequencing project: providing services to taxonomists for standard genome sequencing and annotation.</title>
        <authorList>
            <consortium name="The Broad Institute Genomics Platform"/>
            <consortium name="The Broad Institute Genome Sequencing Center for Infectious Disease"/>
            <person name="Wu L."/>
            <person name="Ma J."/>
        </authorList>
    </citation>
    <scope>NUCLEOTIDE SEQUENCE [LARGE SCALE GENOMIC DNA]</scope>
    <source>
        <strain evidence="2">KCTC 52607</strain>
    </source>
</reference>
<keyword evidence="2" id="KW-1185">Reference proteome</keyword>
<comment type="caution">
    <text evidence="1">The sequence shown here is derived from an EMBL/GenBank/DDBJ whole genome shotgun (WGS) entry which is preliminary data.</text>
</comment>
<organism evidence="1 2">
    <name type="scientific">Alteraurantiacibacter palmitatis</name>
    <dbReference type="NCBI Taxonomy" id="2054628"/>
    <lineage>
        <taxon>Bacteria</taxon>
        <taxon>Pseudomonadati</taxon>
        <taxon>Pseudomonadota</taxon>
        <taxon>Alphaproteobacteria</taxon>
        <taxon>Sphingomonadales</taxon>
        <taxon>Erythrobacteraceae</taxon>
        <taxon>Alteraurantiacibacter</taxon>
    </lineage>
</organism>
<dbReference type="RefSeq" id="WP_336924603.1">
    <property type="nucleotide sequence ID" value="NZ_JBANRO010000001.1"/>
</dbReference>
<proteinExistence type="predicted"/>
<protein>
    <recommendedName>
        <fullName evidence="3">Flagellar FliJ protein</fullName>
    </recommendedName>
</protein>
<gene>
    <name evidence="1" type="ORF">ACFODU_14050</name>
</gene>
<name>A0ABV7E863_9SPHN</name>
<evidence type="ECO:0000313" key="1">
    <source>
        <dbReference type="EMBL" id="MFC3098914.1"/>
    </source>
</evidence>
<accession>A0ABV7E863</accession>
<dbReference type="EMBL" id="JBHRST010000022">
    <property type="protein sequence ID" value="MFC3098914.1"/>
    <property type="molecule type" value="Genomic_DNA"/>
</dbReference>
<evidence type="ECO:0000313" key="2">
    <source>
        <dbReference type="Proteomes" id="UP001595456"/>
    </source>
</evidence>
<sequence length="144" mass="15967">MRQPDRKAKLFARMARLREVERQAAMVRVAEAAGLHGKLINLHARSGEIAASYAAHEHTHSGDDLAARLTFLAGLQTILRETEGDRRKAERSSAEAMAALRLAERRRDIAGERVAAERQAAEKQLAARDLPVFVRPVLARKLKG</sequence>
<dbReference type="Proteomes" id="UP001595456">
    <property type="component" value="Unassembled WGS sequence"/>
</dbReference>
<evidence type="ECO:0008006" key="3">
    <source>
        <dbReference type="Google" id="ProtNLM"/>
    </source>
</evidence>